<name>A0ABY3VPM6_9MYCO</name>
<gene>
    <name evidence="1" type="ORF">MKK62_07500</name>
</gene>
<dbReference type="RefSeq" id="WP_240262860.1">
    <property type="nucleotide sequence ID" value="NZ_CP092488.2"/>
</dbReference>
<evidence type="ECO:0000313" key="2">
    <source>
        <dbReference type="Proteomes" id="UP001055336"/>
    </source>
</evidence>
<protein>
    <submittedName>
        <fullName evidence="1">Uncharacterized protein</fullName>
    </submittedName>
</protein>
<keyword evidence="2" id="KW-1185">Reference proteome</keyword>
<proteinExistence type="predicted"/>
<accession>A0ABY3VPM6</accession>
<reference evidence="1" key="1">
    <citation type="submission" date="2022-08" db="EMBL/GenBank/DDBJ databases">
        <title>Whole genome sequencing of non-tuberculosis mycobacteria type-strains.</title>
        <authorList>
            <person name="Igarashi Y."/>
            <person name="Osugi A."/>
            <person name="Mitarai S."/>
        </authorList>
    </citation>
    <scope>NUCLEOTIDE SEQUENCE</scope>
    <source>
        <strain evidence="1">DSM 45127</strain>
    </source>
</reference>
<organism evidence="1 2">
    <name type="scientific">Mycobacterium paraterrae</name>
    <dbReference type="NCBI Taxonomy" id="577492"/>
    <lineage>
        <taxon>Bacteria</taxon>
        <taxon>Bacillati</taxon>
        <taxon>Actinomycetota</taxon>
        <taxon>Actinomycetes</taxon>
        <taxon>Mycobacteriales</taxon>
        <taxon>Mycobacteriaceae</taxon>
        <taxon>Mycobacterium</taxon>
    </lineage>
</organism>
<evidence type="ECO:0000313" key="1">
    <source>
        <dbReference type="EMBL" id="UMB71108.1"/>
    </source>
</evidence>
<dbReference type="Proteomes" id="UP001055336">
    <property type="component" value="Chromosome"/>
</dbReference>
<sequence>MNAAIVVLLILIATGIVAAPLIRLRAYLKNSTPAQEFQTPPPDDDPQ</sequence>
<dbReference type="EMBL" id="CP092488">
    <property type="protein sequence ID" value="UMB71108.1"/>
    <property type="molecule type" value="Genomic_DNA"/>
</dbReference>